<keyword evidence="7" id="KW-1185">Reference proteome</keyword>
<organism evidence="6 7">
    <name type="scientific">Thalassomonas actiniarum</name>
    <dbReference type="NCBI Taxonomy" id="485447"/>
    <lineage>
        <taxon>Bacteria</taxon>
        <taxon>Pseudomonadati</taxon>
        <taxon>Pseudomonadota</taxon>
        <taxon>Gammaproteobacteria</taxon>
        <taxon>Alteromonadales</taxon>
        <taxon>Colwelliaceae</taxon>
        <taxon>Thalassomonas</taxon>
    </lineage>
</organism>
<gene>
    <name evidence="6" type="ORF">SG35_017400</name>
</gene>
<reference evidence="6 7" key="1">
    <citation type="journal article" date="2015" name="Genome Announc.">
        <title>Draft Genome Sequences of Marine Isolates of Thalassomonas viridans and Thalassomonas actiniarum.</title>
        <authorList>
            <person name="Olonade I."/>
            <person name="van Zyl L.J."/>
            <person name="Trindade M."/>
        </authorList>
    </citation>
    <scope>NUCLEOTIDE SEQUENCE [LARGE SCALE GENOMIC DNA]</scope>
    <source>
        <strain evidence="6 7">A5K-106</strain>
    </source>
</reference>
<evidence type="ECO:0000313" key="6">
    <source>
        <dbReference type="EMBL" id="WDE01920.1"/>
    </source>
</evidence>
<dbReference type="PRINTS" id="PR00099">
    <property type="entry name" value="CPSGATASE"/>
</dbReference>
<keyword evidence="3" id="KW-0456">Lyase</keyword>
<feature type="domain" description="Glutamine amidotransferase" evidence="5">
    <location>
        <begin position="5"/>
        <end position="195"/>
    </location>
</feature>
<dbReference type="GO" id="GO:0000162">
    <property type="term" value="P:L-tryptophan biosynthetic process"/>
    <property type="evidence" value="ECO:0007669"/>
    <property type="project" value="TreeGrafter"/>
</dbReference>
<dbReference type="EC" id="4.1.3.27" evidence="1"/>
<dbReference type="SUPFAM" id="SSF52317">
    <property type="entry name" value="Class I glutamine amidotransferase-like"/>
    <property type="match status" value="1"/>
</dbReference>
<protein>
    <recommendedName>
        <fullName evidence="1">anthranilate synthase</fullName>
        <ecNumber evidence="1">4.1.3.27</ecNumber>
    </recommendedName>
</protein>
<evidence type="ECO:0000256" key="3">
    <source>
        <dbReference type="ARBA" id="ARBA00023239"/>
    </source>
</evidence>
<dbReference type="Pfam" id="PF00117">
    <property type="entry name" value="GATase"/>
    <property type="match status" value="1"/>
</dbReference>
<dbReference type="InterPro" id="IPR050472">
    <property type="entry name" value="Anth_synth/Amidotransfase"/>
</dbReference>
<dbReference type="FunFam" id="3.40.50.880:FF:000003">
    <property type="entry name" value="Anthranilate synthase component II"/>
    <property type="match status" value="1"/>
</dbReference>
<dbReference type="PANTHER" id="PTHR43418">
    <property type="entry name" value="MULTIFUNCTIONAL TRYPTOPHAN BIOSYNTHESIS PROTEIN-RELATED"/>
    <property type="match status" value="1"/>
</dbReference>
<dbReference type="GO" id="GO:0002047">
    <property type="term" value="P:phenazine biosynthetic process"/>
    <property type="evidence" value="ECO:0007669"/>
    <property type="project" value="TreeGrafter"/>
</dbReference>
<proteinExistence type="predicted"/>
<dbReference type="KEGG" id="tact:SG35_017400"/>
<evidence type="ECO:0000313" key="7">
    <source>
        <dbReference type="Proteomes" id="UP000032568"/>
    </source>
</evidence>
<dbReference type="PRINTS" id="PR00097">
    <property type="entry name" value="ANTSNTHASEII"/>
</dbReference>
<sequence>MKVFMLDNLDSFTYNLVDEFRVLGLEPVIYRNTLSADFIIKQMQTCEQQVLLVLSPGPGEPGNAGCLMELIAKTAGQFPILGICLGHQALVQHYGGTVGRAPEIVHGKSSPVFHSGSGAFENISNPLPVARYHSLVATSVPEQLEVIAHFTATTASDQQINLPMAIQHSQDNALGFQFHPESILTTYGSHLLAQSIRYLIGQHQEKPQQGAAHG</sequence>
<dbReference type="PROSITE" id="PS51273">
    <property type="entry name" value="GATASE_TYPE_1"/>
    <property type="match status" value="1"/>
</dbReference>
<evidence type="ECO:0000256" key="4">
    <source>
        <dbReference type="ARBA" id="ARBA00047683"/>
    </source>
</evidence>
<dbReference type="RefSeq" id="WP_044831789.1">
    <property type="nucleotide sequence ID" value="NZ_CP059735.1"/>
</dbReference>
<dbReference type="CDD" id="cd01743">
    <property type="entry name" value="GATase1_Anthranilate_Synthase"/>
    <property type="match status" value="1"/>
</dbReference>
<dbReference type="InterPro" id="IPR029062">
    <property type="entry name" value="Class_I_gatase-like"/>
</dbReference>
<accession>A0AAF0C6D2</accession>
<evidence type="ECO:0000256" key="2">
    <source>
        <dbReference type="ARBA" id="ARBA00022962"/>
    </source>
</evidence>
<evidence type="ECO:0000256" key="1">
    <source>
        <dbReference type="ARBA" id="ARBA00012266"/>
    </source>
</evidence>
<comment type="catalytic activity">
    <reaction evidence="4">
        <text>chorismate + L-glutamine = anthranilate + pyruvate + L-glutamate + H(+)</text>
        <dbReference type="Rhea" id="RHEA:21732"/>
        <dbReference type="ChEBI" id="CHEBI:15361"/>
        <dbReference type="ChEBI" id="CHEBI:15378"/>
        <dbReference type="ChEBI" id="CHEBI:16567"/>
        <dbReference type="ChEBI" id="CHEBI:29748"/>
        <dbReference type="ChEBI" id="CHEBI:29985"/>
        <dbReference type="ChEBI" id="CHEBI:58359"/>
        <dbReference type="EC" id="4.1.3.27"/>
    </reaction>
</comment>
<dbReference type="NCBIfam" id="TIGR00566">
    <property type="entry name" value="trpG_papA"/>
    <property type="match status" value="1"/>
</dbReference>
<name>A0AAF0C6D2_9GAMM</name>
<evidence type="ECO:0000259" key="5">
    <source>
        <dbReference type="Pfam" id="PF00117"/>
    </source>
</evidence>
<keyword evidence="2" id="KW-0315">Glutamine amidotransferase</keyword>
<dbReference type="Gene3D" id="3.40.50.880">
    <property type="match status" value="1"/>
</dbReference>
<dbReference type="InterPro" id="IPR006221">
    <property type="entry name" value="TrpG/PapA_dom"/>
</dbReference>
<dbReference type="GO" id="GO:0004049">
    <property type="term" value="F:anthranilate synthase activity"/>
    <property type="evidence" value="ECO:0007669"/>
    <property type="project" value="UniProtKB-EC"/>
</dbReference>
<dbReference type="InterPro" id="IPR017926">
    <property type="entry name" value="GATASE"/>
</dbReference>
<dbReference type="AlphaFoldDB" id="A0AAF0C6D2"/>
<dbReference type="EMBL" id="CP059735">
    <property type="protein sequence ID" value="WDE01920.1"/>
    <property type="molecule type" value="Genomic_DNA"/>
</dbReference>
<dbReference type="GO" id="GO:0004048">
    <property type="term" value="F:anthranilate phosphoribosyltransferase activity"/>
    <property type="evidence" value="ECO:0007669"/>
    <property type="project" value="TreeGrafter"/>
</dbReference>
<dbReference type="GO" id="GO:0005829">
    <property type="term" value="C:cytosol"/>
    <property type="evidence" value="ECO:0007669"/>
    <property type="project" value="TreeGrafter"/>
</dbReference>
<dbReference type="PRINTS" id="PR00096">
    <property type="entry name" value="GATASE"/>
</dbReference>
<dbReference type="PANTHER" id="PTHR43418:SF2">
    <property type="entry name" value="BIFUNCTIONAL PROTEIN TRPGD"/>
    <property type="match status" value="1"/>
</dbReference>
<dbReference type="Proteomes" id="UP000032568">
    <property type="component" value="Chromosome"/>
</dbReference>
<reference evidence="6 7" key="2">
    <citation type="journal article" date="2022" name="Mar. Drugs">
        <title>Bioassay-Guided Fractionation Leads to the Detection of Cholic Acid Generated by the Rare Thalassomonas sp.</title>
        <authorList>
            <person name="Pheiffer F."/>
            <person name="Schneider Y.K."/>
            <person name="Hansen E.H."/>
            <person name="Andersen J.H."/>
            <person name="Isaksson J."/>
            <person name="Busche T."/>
            <person name="R C."/>
            <person name="Kalinowski J."/>
            <person name="Zyl L.V."/>
            <person name="Trindade M."/>
        </authorList>
    </citation>
    <scope>NUCLEOTIDE SEQUENCE [LARGE SCALE GENOMIC DNA]</scope>
    <source>
        <strain evidence="6 7">A5K-106</strain>
    </source>
</reference>